<reference evidence="1" key="1">
    <citation type="submission" date="2021-01" db="EMBL/GenBank/DDBJ databases">
        <title>Whole genome shotgun sequence of Virgisporangium ochraceum NBRC 16418.</title>
        <authorList>
            <person name="Komaki H."/>
            <person name="Tamura T."/>
        </authorList>
    </citation>
    <scope>NUCLEOTIDE SEQUENCE</scope>
    <source>
        <strain evidence="1">NBRC 16418</strain>
    </source>
</reference>
<comment type="caution">
    <text evidence="1">The sequence shown here is derived from an EMBL/GenBank/DDBJ whole genome shotgun (WGS) entry which is preliminary data.</text>
</comment>
<evidence type="ECO:0000313" key="2">
    <source>
        <dbReference type="Proteomes" id="UP000635606"/>
    </source>
</evidence>
<dbReference type="Proteomes" id="UP000635606">
    <property type="component" value="Unassembled WGS sequence"/>
</dbReference>
<accession>A0A8J3ZXP4</accession>
<dbReference type="RefSeq" id="WP_203931867.1">
    <property type="nucleotide sequence ID" value="NZ_BOPH01000094.1"/>
</dbReference>
<organism evidence="1 2">
    <name type="scientific">Virgisporangium ochraceum</name>
    <dbReference type="NCBI Taxonomy" id="65505"/>
    <lineage>
        <taxon>Bacteria</taxon>
        <taxon>Bacillati</taxon>
        <taxon>Actinomycetota</taxon>
        <taxon>Actinomycetes</taxon>
        <taxon>Micromonosporales</taxon>
        <taxon>Micromonosporaceae</taxon>
        <taxon>Virgisporangium</taxon>
    </lineage>
</organism>
<name>A0A8J3ZXP4_9ACTN</name>
<dbReference type="EMBL" id="BOPH01000094">
    <property type="protein sequence ID" value="GIJ72017.1"/>
    <property type="molecule type" value="Genomic_DNA"/>
</dbReference>
<protein>
    <submittedName>
        <fullName evidence="1">Uncharacterized protein</fullName>
    </submittedName>
</protein>
<keyword evidence="2" id="KW-1185">Reference proteome</keyword>
<proteinExistence type="predicted"/>
<evidence type="ECO:0000313" key="1">
    <source>
        <dbReference type="EMBL" id="GIJ72017.1"/>
    </source>
</evidence>
<sequence>MTDDLAAALRQFAARIAALDPPGSAAVVEVTVGGTPVELTGSAARALCEALLSYHDPRDRGACDHCGSRRLDDNFLCADCRQPSGVFGQLIRERAARYDGPPPAVGGQP</sequence>
<gene>
    <name evidence="1" type="ORF">Voc01_069340</name>
</gene>
<dbReference type="AlphaFoldDB" id="A0A8J3ZXP4"/>